<evidence type="ECO:0000256" key="1">
    <source>
        <dbReference type="SAM" id="MobiDB-lite"/>
    </source>
</evidence>
<gene>
    <name evidence="2" type="ORF">ACFQ11_22740</name>
</gene>
<keyword evidence="3" id="KW-1185">Reference proteome</keyword>
<dbReference type="InterPro" id="IPR038735">
    <property type="entry name" value="MSMEG_1276-like_NTP-PPase_dom"/>
</dbReference>
<dbReference type="EMBL" id="JBHTJA010000050">
    <property type="protein sequence ID" value="MFD0903229.1"/>
    <property type="molecule type" value="Genomic_DNA"/>
</dbReference>
<name>A0ABW3ES41_9ACTN</name>
<reference evidence="3" key="1">
    <citation type="journal article" date="2019" name="Int. J. Syst. Evol. Microbiol.">
        <title>The Global Catalogue of Microorganisms (GCM) 10K type strain sequencing project: providing services to taxonomists for standard genome sequencing and annotation.</title>
        <authorList>
            <consortium name="The Broad Institute Genomics Platform"/>
            <consortium name="The Broad Institute Genome Sequencing Center for Infectious Disease"/>
            <person name="Wu L."/>
            <person name="Ma J."/>
        </authorList>
    </citation>
    <scope>NUCLEOTIDE SEQUENCE [LARGE SCALE GENOMIC DNA]</scope>
    <source>
        <strain evidence="3">JCM 31202</strain>
    </source>
</reference>
<sequence>MDESLQKVLADVAAESAAQNRDRGVHDFPDGSGRASEHTGPSERACADAAASGGPAWRHILEGKFCAGLAKSDPARLRKELVQTAAVAVQWIQALDRRQTGGAGPEKLVRDRIPEIVLRSGRTPTTRIAAREEHATLLRAKLIEEVTEYTTDADPDELADVLEVLHALAAVHGLTPADLEHRRAAKAAERGGFNRGIVLRLPAPENG</sequence>
<dbReference type="Proteomes" id="UP001596972">
    <property type="component" value="Unassembled WGS sequence"/>
</dbReference>
<protein>
    <recommendedName>
        <fullName evidence="4">Phosphoribosyl-ATP pyrophosphohydrolase</fullName>
    </recommendedName>
</protein>
<dbReference type="CDD" id="cd11532">
    <property type="entry name" value="NTP-PPase_COG4997"/>
    <property type="match status" value="1"/>
</dbReference>
<feature type="compositionally biased region" description="Basic and acidic residues" evidence="1">
    <location>
        <begin position="20"/>
        <end position="41"/>
    </location>
</feature>
<dbReference type="RefSeq" id="WP_378301828.1">
    <property type="nucleotide sequence ID" value="NZ_JBHTJA010000050.1"/>
</dbReference>
<feature type="region of interest" description="Disordered" evidence="1">
    <location>
        <begin position="12"/>
        <end position="48"/>
    </location>
</feature>
<accession>A0ABW3ES41</accession>
<organism evidence="2 3">
    <name type="scientific">Actinomadura sediminis</name>
    <dbReference type="NCBI Taxonomy" id="1038904"/>
    <lineage>
        <taxon>Bacteria</taxon>
        <taxon>Bacillati</taxon>
        <taxon>Actinomycetota</taxon>
        <taxon>Actinomycetes</taxon>
        <taxon>Streptosporangiales</taxon>
        <taxon>Thermomonosporaceae</taxon>
        <taxon>Actinomadura</taxon>
    </lineage>
</organism>
<comment type="caution">
    <text evidence="2">The sequence shown here is derived from an EMBL/GenBank/DDBJ whole genome shotgun (WGS) entry which is preliminary data.</text>
</comment>
<evidence type="ECO:0000313" key="3">
    <source>
        <dbReference type="Proteomes" id="UP001596972"/>
    </source>
</evidence>
<evidence type="ECO:0000313" key="2">
    <source>
        <dbReference type="EMBL" id="MFD0903229.1"/>
    </source>
</evidence>
<evidence type="ECO:0008006" key="4">
    <source>
        <dbReference type="Google" id="ProtNLM"/>
    </source>
</evidence>
<proteinExistence type="predicted"/>